<evidence type="ECO:0000313" key="2">
    <source>
        <dbReference type="Proteomes" id="UP001432180"/>
    </source>
</evidence>
<reference evidence="1 2" key="1">
    <citation type="journal article" date="2023" name="Microorganisms">
        <title>Thiorhodovibrio frisius and Trv. litoralis spp. nov., Two Novel Members from a Clade of Fastidious Purple Sulfur Bacteria That Exhibit Unique Red-Shifted Light-Harvesting Capabilities.</title>
        <authorList>
            <person name="Methner A."/>
            <person name="Kuzyk S.B."/>
            <person name="Petersen J."/>
            <person name="Bauer S."/>
            <person name="Brinkmann H."/>
            <person name="Sichau K."/>
            <person name="Wanner G."/>
            <person name="Wolf J."/>
            <person name="Neumann-Schaal M."/>
            <person name="Henke P."/>
            <person name="Tank M."/>
            <person name="Sproer C."/>
            <person name="Bunk B."/>
            <person name="Overmann J."/>
        </authorList>
    </citation>
    <scope>NUCLEOTIDE SEQUENCE [LARGE SCALE GENOMIC DNA]</scope>
    <source>
        <strain evidence="1 2">DSM 6702</strain>
    </source>
</reference>
<protein>
    <submittedName>
        <fullName evidence="1">Uncharacterized protein</fullName>
    </submittedName>
</protein>
<dbReference type="EMBL" id="CP121472">
    <property type="protein sequence ID" value="WPL16812.1"/>
    <property type="molecule type" value="Genomic_DNA"/>
</dbReference>
<dbReference type="Proteomes" id="UP001432180">
    <property type="component" value="Chromosome"/>
</dbReference>
<organism evidence="1 2">
    <name type="scientific">Thiorhodovibrio winogradskyi</name>
    <dbReference type="NCBI Taxonomy" id="77007"/>
    <lineage>
        <taxon>Bacteria</taxon>
        <taxon>Pseudomonadati</taxon>
        <taxon>Pseudomonadota</taxon>
        <taxon>Gammaproteobacteria</taxon>
        <taxon>Chromatiales</taxon>
        <taxon>Chromatiaceae</taxon>
        <taxon>Thiorhodovibrio</taxon>
    </lineage>
</organism>
<accession>A0ABZ0S9Q4</accession>
<evidence type="ECO:0000313" key="1">
    <source>
        <dbReference type="EMBL" id="WPL16812.1"/>
    </source>
</evidence>
<gene>
    <name evidence="1" type="ORF">Thiowin_01786</name>
</gene>
<name>A0ABZ0S9Q4_9GAMM</name>
<sequence>MPPRSPSLPPPRSAPTWRIMPPHCRHSTRFCAGVLALVLALPLWVLADPLDEATQAMLVNAVEAAFELDLYNSRCRSDQSGRRSENLNKELVSRYRLTVLDVQDDYFPEGYYRDAQARMQEDFLARLRELGGCAGAKTARLRDTLGQRHDEAMAKVARQP</sequence>
<proteinExistence type="predicted"/>
<keyword evidence="2" id="KW-1185">Reference proteome</keyword>